<dbReference type="Pfam" id="PF05380">
    <property type="entry name" value="Peptidase_A17"/>
    <property type="match status" value="1"/>
</dbReference>
<dbReference type="EMBL" id="GG682823">
    <property type="protein sequence ID" value="EER02752.1"/>
    <property type="molecule type" value="Genomic_DNA"/>
</dbReference>
<name>C5LKI5_PERM5</name>
<reference evidence="1 2" key="1">
    <citation type="submission" date="2008-07" db="EMBL/GenBank/DDBJ databases">
        <authorList>
            <person name="El-Sayed N."/>
            <person name="Caler E."/>
            <person name="Inman J."/>
            <person name="Amedeo P."/>
            <person name="Hass B."/>
            <person name="Wortman J."/>
        </authorList>
    </citation>
    <scope>NUCLEOTIDE SEQUENCE [LARGE SCALE GENOMIC DNA]</scope>
    <source>
        <strain evidence="2">ATCC 50983 / TXsc</strain>
    </source>
</reference>
<proteinExistence type="predicted"/>
<organism evidence="2">
    <name type="scientific">Perkinsus marinus (strain ATCC 50983 / TXsc)</name>
    <dbReference type="NCBI Taxonomy" id="423536"/>
    <lineage>
        <taxon>Eukaryota</taxon>
        <taxon>Sar</taxon>
        <taxon>Alveolata</taxon>
        <taxon>Perkinsozoa</taxon>
        <taxon>Perkinsea</taxon>
        <taxon>Perkinsida</taxon>
        <taxon>Perkinsidae</taxon>
        <taxon>Perkinsus</taxon>
    </lineage>
</organism>
<dbReference type="Proteomes" id="UP000007800">
    <property type="component" value="Unassembled WGS sequence"/>
</dbReference>
<sequence length="621" mass="68939">MPFGAGPSPGGLEAATEVWMEESKQLSATLVPPQSTNSIAWPNFYDLGSFDHCKPVLQDAFRRLPIDPTQPFQLLDYVDDYAITGDSVAQVDWHSALAEGAAGYRGFRFPVAKKYQSWDTDSDNKLLGYHLRNDLLSPVFSAELLPENSCSPVTKRAVSHTLASLYDPLGRYIEYSMKGRSLWRSVVDSTREDEVPTALTWNKAVPNGLVKEVNRWAKAVSALPPTPRFIPVRWRCPTSSSYHHCQLLVSCDASNIGWCVDVRSKVNGLPIGPRLCGRGGLFPQRRSYHLDGKSTSTPTSTVPRLELHSLLQAAKELLRLCSAVRLSPANNTTAIIMSDSLINIQRLCRMSDKSETELMSCIGKKGKCNYSRSDLGKLLKIRQTLREVPIPVTLIHLPSALNLADDGSRCRVPSRGSEEMELLEAVLQDPTRRPNYVPGKTNSDDSRSDADDVAYDYIKADEPGSAALCATAPQAGPLPTPFNDSLGLPILSESDRATIDDAIDDSIKNDGFYSAVRSYLKDGTVADGHSPARLKRQATNFELDANGRLFRIVRQRPDATVVRQRVISGHAHNIIDKIIITRHLEWHHLGPQKLAIRLSDSFYWPRQRRTVARALRSVYLV</sequence>
<dbReference type="RefSeq" id="XP_002770936.1">
    <property type="nucleotide sequence ID" value="XM_002770890.1"/>
</dbReference>
<evidence type="ECO:0000313" key="1">
    <source>
        <dbReference type="EMBL" id="EER02752.1"/>
    </source>
</evidence>
<evidence type="ECO:0008006" key="3">
    <source>
        <dbReference type="Google" id="ProtNLM"/>
    </source>
</evidence>
<dbReference type="InterPro" id="IPR008042">
    <property type="entry name" value="Retrotrans_Pao"/>
</dbReference>
<dbReference type="GeneID" id="9048295"/>
<dbReference type="InParanoid" id="C5LKI5"/>
<protein>
    <recommendedName>
        <fullName evidence="3">Integrase zinc-binding domain-containing protein</fullName>
    </recommendedName>
</protein>
<keyword evidence="2" id="KW-1185">Reference proteome</keyword>
<evidence type="ECO:0000313" key="2">
    <source>
        <dbReference type="Proteomes" id="UP000007800"/>
    </source>
</evidence>
<dbReference type="OrthoDB" id="10064286at2759"/>
<gene>
    <name evidence="1" type="ORF">Pmar_PMAR003225</name>
</gene>
<dbReference type="AlphaFoldDB" id="C5LKI5"/>
<accession>C5LKI5</accession>